<organism evidence="2 3">
    <name type="scientific">Streptococcus parasanguinis</name>
    <dbReference type="NCBI Taxonomy" id="1318"/>
    <lineage>
        <taxon>Bacteria</taxon>
        <taxon>Bacillati</taxon>
        <taxon>Bacillota</taxon>
        <taxon>Bacilli</taxon>
        <taxon>Lactobacillales</taxon>
        <taxon>Streptococcaceae</taxon>
        <taxon>Streptococcus</taxon>
    </lineage>
</organism>
<protein>
    <submittedName>
        <fullName evidence="2">DUF443 family protein</fullName>
    </submittedName>
</protein>
<proteinExistence type="predicted"/>
<dbReference type="EMBL" id="JAQMJV010000002">
    <property type="protein sequence ID" value="MDB8619287.1"/>
    <property type="molecule type" value="Genomic_DNA"/>
</dbReference>
<feature type="transmembrane region" description="Helical" evidence="1">
    <location>
        <begin position="101"/>
        <end position="123"/>
    </location>
</feature>
<reference evidence="2" key="1">
    <citation type="submission" date="2023-01" db="EMBL/GenBank/DDBJ databases">
        <title>Human gut microbiome strain richness.</title>
        <authorList>
            <person name="Chen-Liaw A."/>
        </authorList>
    </citation>
    <scope>NUCLEOTIDE SEQUENCE</scope>
    <source>
        <strain evidence="2">1001262st2_G8_1001262B_160229</strain>
    </source>
</reference>
<dbReference type="Proteomes" id="UP001212685">
    <property type="component" value="Unassembled WGS sequence"/>
</dbReference>
<gene>
    <name evidence="2" type="ORF">PNV36_02575</name>
</gene>
<evidence type="ECO:0000256" key="1">
    <source>
        <dbReference type="SAM" id="Phobius"/>
    </source>
</evidence>
<feature type="transmembrane region" description="Helical" evidence="1">
    <location>
        <begin position="154"/>
        <end position="171"/>
    </location>
</feature>
<evidence type="ECO:0000313" key="3">
    <source>
        <dbReference type="Proteomes" id="UP001212685"/>
    </source>
</evidence>
<accession>A0AAJ1M269</accession>
<comment type="caution">
    <text evidence="2">The sequence shown here is derived from an EMBL/GenBank/DDBJ whole genome shotgun (WGS) entry which is preliminary data.</text>
</comment>
<feature type="transmembrane region" description="Helical" evidence="1">
    <location>
        <begin position="183"/>
        <end position="206"/>
    </location>
</feature>
<name>A0AAJ1M269_STRPA</name>
<sequence length="229" mass="27115">MEVDFRALDVYYFGILEMNGKRYVLDSNSMTSKRYYWGFAPKEFKLDIIELEDSNRNFDKKIKMAPEGRRSIAISISVALSSALYRIGAGIFRYYSISQNLYLKILLFLISILVAFVIYRGILWKSRKEIARRLTPNRPKYKIVFRNVKKQRQFHAYLFLIPIFIVFGFYMNTHDGTEACFLYINGMLAYLCIWIESGSLLFEYAFEKGRIEFERLEAVDEDKSIYKEN</sequence>
<keyword evidence="1" id="KW-0472">Membrane</keyword>
<feature type="transmembrane region" description="Helical" evidence="1">
    <location>
        <begin position="72"/>
        <end position="95"/>
    </location>
</feature>
<dbReference type="InterPro" id="IPR005915">
    <property type="entry name" value="Tandem_5TM"/>
</dbReference>
<keyword evidence="1" id="KW-1133">Transmembrane helix</keyword>
<keyword evidence="1" id="KW-0812">Transmembrane</keyword>
<evidence type="ECO:0000313" key="2">
    <source>
        <dbReference type="EMBL" id="MDB8619287.1"/>
    </source>
</evidence>
<dbReference type="NCBIfam" id="TIGR01218">
    <property type="entry name" value="Gpos_tandem_5TM"/>
    <property type="match status" value="1"/>
</dbReference>
<dbReference type="RefSeq" id="WP_125826407.1">
    <property type="nucleotide sequence ID" value="NZ_JANCOK010000007.1"/>
</dbReference>
<dbReference type="AlphaFoldDB" id="A0AAJ1M269"/>